<evidence type="ECO:0000256" key="1">
    <source>
        <dbReference type="SAM" id="Phobius"/>
    </source>
</evidence>
<dbReference type="Gene3D" id="1.50.10.140">
    <property type="match status" value="1"/>
</dbReference>
<feature type="transmembrane region" description="Helical" evidence="1">
    <location>
        <begin position="12"/>
        <end position="30"/>
    </location>
</feature>
<protein>
    <submittedName>
        <fullName evidence="3">DUF3131 domain-containing protein</fullName>
    </submittedName>
</protein>
<sequence length="440" mass="49527">MSFRRNLVHARSYIITILALLVAFGIVIWMEQRGGWAQASAAVELPDRQLDAAALRASARPLTEQERQWARIAWTYFQNNTDPVTGLAFSVEKFPSATMWDTGSYLMGVISAQRLELIEAREFDERIARALGSLQKLPLFDGKLPNKAYNASTLQMTDYTNQPTERGIGWSAIDIARLMVPLQVLVWQYPQHTQAVRAVLGRLDLSALQAEGEFMGARLDGQGRAELVQEGRLGYEQYASKSLALVGRHAPRAASYTQQLAWSDVEGVRIGHDRRTERESGAHNYVLSEPYVLDGLEMGWDRDSGELGWRVFLAQQRRFEKTGQLTAVTEDHLDQKPYFAYNTVHANGRNWFTLSDTGEDLDALRTLSVKASFGWHALVDNDYTRRLVTAVAPLHDPQRGWYAGLYERTREPNKALTANTNAVVLESLAYIQGGPLVRVR</sequence>
<proteinExistence type="predicted"/>
<dbReference type="Proteomes" id="UP000574067">
    <property type="component" value="Unassembled WGS sequence"/>
</dbReference>
<dbReference type="EMBL" id="JABBFW010000010">
    <property type="protein sequence ID" value="NML16402.1"/>
    <property type="molecule type" value="Genomic_DNA"/>
</dbReference>
<comment type="caution">
    <text evidence="3">The sequence shown here is derived from an EMBL/GenBank/DDBJ whole genome shotgun (WGS) entry which is preliminary data.</text>
</comment>
<dbReference type="RefSeq" id="WP_169161310.1">
    <property type="nucleotide sequence ID" value="NZ_JABBFW010000010.1"/>
</dbReference>
<dbReference type="InterPro" id="IPR021478">
    <property type="entry name" value="DUF3131"/>
</dbReference>
<gene>
    <name evidence="3" type="ORF">HHL10_15575</name>
</gene>
<feature type="domain" description="DUF3131" evidence="2">
    <location>
        <begin position="68"/>
        <end position="432"/>
    </location>
</feature>
<keyword evidence="4" id="KW-1185">Reference proteome</keyword>
<evidence type="ECO:0000313" key="4">
    <source>
        <dbReference type="Proteomes" id="UP000574067"/>
    </source>
</evidence>
<evidence type="ECO:0000313" key="3">
    <source>
        <dbReference type="EMBL" id="NML16402.1"/>
    </source>
</evidence>
<organism evidence="3 4">
    <name type="scientific">Azohydromonas caseinilytica</name>
    <dbReference type="NCBI Taxonomy" id="2728836"/>
    <lineage>
        <taxon>Bacteria</taxon>
        <taxon>Pseudomonadati</taxon>
        <taxon>Pseudomonadota</taxon>
        <taxon>Betaproteobacteria</taxon>
        <taxon>Burkholderiales</taxon>
        <taxon>Sphaerotilaceae</taxon>
        <taxon>Azohydromonas</taxon>
    </lineage>
</organism>
<evidence type="ECO:0000259" key="2">
    <source>
        <dbReference type="Pfam" id="PF11329"/>
    </source>
</evidence>
<dbReference type="Pfam" id="PF11329">
    <property type="entry name" value="DUF3131"/>
    <property type="match status" value="1"/>
</dbReference>
<reference evidence="3 4" key="1">
    <citation type="submission" date="2020-04" db="EMBL/GenBank/DDBJ databases">
        <title>Azohydromonas sp. isolated from soil.</title>
        <authorList>
            <person name="Dahal R.H."/>
        </authorList>
    </citation>
    <scope>NUCLEOTIDE SEQUENCE [LARGE SCALE GENOMIC DNA]</scope>
    <source>
        <strain evidence="3 4">G-1-1-14</strain>
    </source>
</reference>
<name>A0A848FAP8_9BURK</name>
<dbReference type="AlphaFoldDB" id="A0A848FAP8"/>
<keyword evidence="1" id="KW-0472">Membrane</keyword>
<accession>A0A848FAP8</accession>
<keyword evidence="1" id="KW-0812">Transmembrane</keyword>
<keyword evidence="1" id="KW-1133">Transmembrane helix</keyword>